<dbReference type="OrthoDB" id="2066823at2"/>
<evidence type="ECO:0000313" key="2">
    <source>
        <dbReference type="Proteomes" id="UP000295726"/>
    </source>
</evidence>
<accession>A0A4R3K6I5</accession>
<evidence type="ECO:0000313" key="1">
    <source>
        <dbReference type="EMBL" id="TCS78514.1"/>
    </source>
</evidence>
<dbReference type="Proteomes" id="UP000295726">
    <property type="component" value="Unassembled WGS sequence"/>
</dbReference>
<protein>
    <submittedName>
        <fullName evidence="1">Uncharacterized protein</fullName>
    </submittedName>
</protein>
<organism evidence="1 2">
    <name type="scientific">Muricomes intestini</name>
    <dbReference type="NCBI Taxonomy" id="1796634"/>
    <lineage>
        <taxon>Bacteria</taxon>
        <taxon>Bacillati</taxon>
        <taxon>Bacillota</taxon>
        <taxon>Clostridia</taxon>
        <taxon>Lachnospirales</taxon>
        <taxon>Lachnospiraceae</taxon>
        <taxon>Muricomes</taxon>
    </lineage>
</organism>
<comment type="caution">
    <text evidence="1">The sequence shown here is derived from an EMBL/GenBank/DDBJ whole genome shotgun (WGS) entry which is preliminary data.</text>
</comment>
<dbReference type="AlphaFoldDB" id="A0A4R3K6I5"/>
<reference evidence="1 2" key="1">
    <citation type="submission" date="2019-03" db="EMBL/GenBank/DDBJ databases">
        <title>Genomic Encyclopedia of Type Strains, Phase IV (KMG-IV): sequencing the most valuable type-strain genomes for metagenomic binning, comparative biology and taxonomic classification.</title>
        <authorList>
            <person name="Goeker M."/>
        </authorList>
    </citation>
    <scope>NUCLEOTIDE SEQUENCE [LARGE SCALE GENOMIC DNA]</scope>
    <source>
        <strain evidence="1 2">DSM 29489</strain>
    </source>
</reference>
<dbReference type="EMBL" id="SLZZ01000011">
    <property type="protein sequence ID" value="TCS78514.1"/>
    <property type="molecule type" value="Genomic_DNA"/>
</dbReference>
<gene>
    <name evidence="1" type="ORF">EDD59_11139</name>
</gene>
<keyword evidence="2" id="KW-1185">Reference proteome</keyword>
<dbReference type="RefSeq" id="WP_132381149.1">
    <property type="nucleotide sequence ID" value="NZ_SLZZ01000011.1"/>
</dbReference>
<proteinExistence type="predicted"/>
<name>A0A4R3K6I5_9FIRM</name>
<sequence>MTDAAKQKILAKYWDTEVTCPGCGEEIRDSDDLSKVEYVRTKRKTDIFFHAECFGKIWRE</sequence>